<dbReference type="STRING" id="4846.A0A367KS16"/>
<evidence type="ECO:0000259" key="1">
    <source>
        <dbReference type="Pfam" id="PF00294"/>
    </source>
</evidence>
<name>A0A367KS16_RHIST</name>
<evidence type="ECO:0000313" key="2">
    <source>
        <dbReference type="EMBL" id="RCI04999.1"/>
    </source>
</evidence>
<organism evidence="2 3">
    <name type="scientific">Rhizopus stolonifer</name>
    <name type="common">Rhizopus nigricans</name>
    <dbReference type="NCBI Taxonomy" id="4846"/>
    <lineage>
        <taxon>Eukaryota</taxon>
        <taxon>Fungi</taxon>
        <taxon>Fungi incertae sedis</taxon>
        <taxon>Mucoromycota</taxon>
        <taxon>Mucoromycotina</taxon>
        <taxon>Mucoromycetes</taxon>
        <taxon>Mucorales</taxon>
        <taxon>Mucorineae</taxon>
        <taxon>Rhizopodaceae</taxon>
        <taxon>Rhizopus</taxon>
    </lineage>
</organism>
<proteinExistence type="predicted"/>
<sequence>MRIWQPSPSSRKVGYIVQKGFDYPKKIGDQLNQLDVTLISKHHSDKHTTHGINRFGANDHRDFEYKYPIIRTTADDYPDSWISSMKIVHIISSAERAIEVVDEWRQRNPQSQAQFIWEPLPWTCLPENFDQICKASQKIDIITPNHEEIADMLGHKFDELFLKSNKNFKQTVEYCSQELFKAINRPSITLVVRASKYGAFIKTKDIMEWTPAYWNWETDQQHVVDVTGAGNAFCGGYAAGWIQTEKDPVQSALYGAVSASYVVEQIGVPSLSKDEQWNQGLNPMERLNLLKKKWTINQ</sequence>
<accession>A0A367KS16</accession>
<dbReference type="EMBL" id="PJQM01000511">
    <property type="protein sequence ID" value="RCI04999.1"/>
    <property type="molecule type" value="Genomic_DNA"/>
</dbReference>
<dbReference type="PANTHER" id="PTHR47098">
    <property type="entry name" value="PROTEIN MAK32"/>
    <property type="match status" value="1"/>
</dbReference>
<feature type="domain" description="Carbohydrate kinase PfkB" evidence="1">
    <location>
        <begin position="73"/>
        <end position="268"/>
    </location>
</feature>
<evidence type="ECO:0000313" key="3">
    <source>
        <dbReference type="Proteomes" id="UP000253551"/>
    </source>
</evidence>
<gene>
    <name evidence="2" type="ORF">CU098_003467</name>
</gene>
<reference evidence="2 3" key="1">
    <citation type="journal article" date="2018" name="G3 (Bethesda)">
        <title>Phylogenetic and Phylogenomic Definition of Rhizopus Species.</title>
        <authorList>
            <person name="Gryganskyi A.P."/>
            <person name="Golan J."/>
            <person name="Dolatabadi S."/>
            <person name="Mondo S."/>
            <person name="Robb S."/>
            <person name="Idnurm A."/>
            <person name="Muszewska A."/>
            <person name="Steczkiewicz K."/>
            <person name="Masonjones S."/>
            <person name="Liao H.L."/>
            <person name="Gajdeczka M.T."/>
            <person name="Anike F."/>
            <person name="Vuek A."/>
            <person name="Anishchenko I.M."/>
            <person name="Voigt K."/>
            <person name="de Hoog G.S."/>
            <person name="Smith M.E."/>
            <person name="Heitman J."/>
            <person name="Vilgalys R."/>
            <person name="Stajich J.E."/>
        </authorList>
    </citation>
    <scope>NUCLEOTIDE SEQUENCE [LARGE SCALE GENOMIC DNA]</scope>
    <source>
        <strain evidence="2 3">LSU 92-RS-03</strain>
    </source>
</reference>
<dbReference type="PANTHER" id="PTHR47098:SF2">
    <property type="entry name" value="PROTEIN MAK32"/>
    <property type="match status" value="1"/>
</dbReference>
<keyword evidence="3" id="KW-1185">Reference proteome</keyword>
<protein>
    <recommendedName>
        <fullName evidence="1">Carbohydrate kinase PfkB domain-containing protein</fullName>
    </recommendedName>
</protein>
<comment type="caution">
    <text evidence="2">The sequence shown here is derived from an EMBL/GenBank/DDBJ whole genome shotgun (WGS) entry which is preliminary data.</text>
</comment>
<dbReference type="AlphaFoldDB" id="A0A367KS16"/>
<dbReference type="SUPFAM" id="SSF53613">
    <property type="entry name" value="Ribokinase-like"/>
    <property type="match status" value="1"/>
</dbReference>
<dbReference type="OrthoDB" id="497927at2759"/>
<dbReference type="Gene3D" id="3.40.1190.20">
    <property type="match status" value="1"/>
</dbReference>
<dbReference type="Pfam" id="PF00294">
    <property type="entry name" value="PfkB"/>
    <property type="match status" value="1"/>
</dbReference>
<dbReference type="Proteomes" id="UP000253551">
    <property type="component" value="Unassembled WGS sequence"/>
</dbReference>
<dbReference type="InterPro" id="IPR011611">
    <property type="entry name" value="PfkB_dom"/>
</dbReference>
<dbReference type="InterPro" id="IPR029056">
    <property type="entry name" value="Ribokinase-like"/>
</dbReference>